<dbReference type="GO" id="GO:0003714">
    <property type="term" value="F:transcription corepressor activity"/>
    <property type="evidence" value="ECO:0007669"/>
    <property type="project" value="InterPro"/>
</dbReference>
<dbReference type="GO" id="GO:0005634">
    <property type="term" value="C:nucleus"/>
    <property type="evidence" value="ECO:0007669"/>
    <property type="project" value="TreeGrafter"/>
</dbReference>
<name>A0A1X0S3Z7_RHIZD</name>
<dbReference type="InterPro" id="IPR013927">
    <property type="entry name" value="TF_Opi1_Ccg-8"/>
</dbReference>
<feature type="compositionally biased region" description="Low complexity" evidence="1">
    <location>
        <begin position="226"/>
        <end position="237"/>
    </location>
</feature>
<dbReference type="AlphaFoldDB" id="A0A1X0S3Z7"/>
<dbReference type="GO" id="GO:0006357">
    <property type="term" value="P:regulation of transcription by RNA polymerase II"/>
    <property type="evidence" value="ECO:0007669"/>
    <property type="project" value="TreeGrafter"/>
</dbReference>
<dbReference type="Proteomes" id="UP000242381">
    <property type="component" value="Unassembled WGS sequence"/>
</dbReference>
<reference evidence="2 3" key="1">
    <citation type="journal article" date="2016" name="Proc. Natl. Acad. Sci. U.S.A.">
        <title>Lipid metabolic changes in an early divergent fungus govern the establishment of a mutualistic symbiosis with endobacteria.</title>
        <authorList>
            <person name="Lastovetsky O.A."/>
            <person name="Gaspar M.L."/>
            <person name="Mondo S.J."/>
            <person name="LaButti K.M."/>
            <person name="Sandor L."/>
            <person name="Grigoriev I.V."/>
            <person name="Henry S.A."/>
            <person name="Pawlowska T.E."/>
        </authorList>
    </citation>
    <scope>NUCLEOTIDE SEQUENCE [LARGE SCALE GENOMIC DNA]</scope>
    <source>
        <strain evidence="2 3">ATCC 11559</strain>
    </source>
</reference>
<dbReference type="GO" id="GO:0030968">
    <property type="term" value="P:endoplasmic reticulum unfolded protein response"/>
    <property type="evidence" value="ECO:0007669"/>
    <property type="project" value="TreeGrafter"/>
</dbReference>
<dbReference type="VEuPathDB" id="FungiDB:BCV72DRAFT_275631"/>
<organism evidence="2 3">
    <name type="scientific">Rhizopus microsporus</name>
    <dbReference type="NCBI Taxonomy" id="58291"/>
    <lineage>
        <taxon>Eukaryota</taxon>
        <taxon>Fungi</taxon>
        <taxon>Fungi incertae sedis</taxon>
        <taxon>Mucoromycota</taxon>
        <taxon>Mucoromycotina</taxon>
        <taxon>Mucoromycetes</taxon>
        <taxon>Mucorales</taxon>
        <taxon>Mucorineae</taxon>
        <taxon>Rhizopodaceae</taxon>
        <taxon>Rhizopus</taxon>
    </lineage>
</organism>
<feature type="non-terminal residue" evidence="2">
    <location>
        <position position="1"/>
    </location>
</feature>
<feature type="compositionally biased region" description="Low complexity" evidence="1">
    <location>
        <begin position="61"/>
        <end position="92"/>
    </location>
</feature>
<dbReference type="OMA" id="YSPRFKY"/>
<feature type="region of interest" description="Disordered" evidence="1">
    <location>
        <begin position="55"/>
        <end position="93"/>
    </location>
</feature>
<dbReference type="GO" id="GO:0005783">
    <property type="term" value="C:endoplasmic reticulum"/>
    <property type="evidence" value="ECO:0007669"/>
    <property type="project" value="TreeGrafter"/>
</dbReference>
<protein>
    <submittedName>
        <fullName evidence="2">Transcription factor Opi1</fullName>
    </submittedName>
</protein>
<evidence type="ECO:0000256" key="1">
    <source>
        <dbReference type="SAM" id="MobiDB-lite"/>
    </source>
</evidence>
<dbReference type="PANTHER" id="PTHR38406:SF1">
    <property type="entry name" value="TRANSCRIPTIONAL REPRESSOR OPI1"/>
    <property type="match status" value="1"/>
</dbReference>
<dbReference type="GO" id="GO:0008654">
    <property type="term" value="P:phospholipid biosynthetic process"/>
    <property type="evidence" value="ECO:0007669"/>
    <property type="project" value="TreeGrafter"/>
</dbReference>
<dbReference type="EMBL" id="KV921321">
    <property type="protein sequence ID" value="ORE18891.1"/>
    <property type="molecule type" value="Genomic_DNA"/>
</dbReference>
<accession>A0A1X0S3Z7</accession>
<evidence type="ECO:0000313" key="3">
    <source>
        <dbReference type="Proteomes" id="UP000242381"/>
    </source>
</evidence>
<proteinExistence type="predicted"/>
<feature type="compositionally biased region" description="Low complexity" evidence="1">
    <location>
        <begin position="1"/>
        <end position="25"/>
    </location>
</feature>
<feature type="region of interest" description="Disordered" evidence="1">
    <location>
        <begin position="197"/>
        <end position="254"/>
    </location>
</feature>
<feature type="region of interest" description="Disordered" evidence="1">
    <location>
        <begin position="1"/>
        <end position="41"/>
    </location>
</feature>
<dbReference type="Pfam" id="PF08618">
    <property type="entry name" value="Opi1"/>
    <property type="match status" value="1"/>
</dbReference>
<gene>
    <name evidence="2" type="ORF">BCV71DRAFT_214550</name>
</gene>
<evidence type="ECO:0000313" key="2">
    <source>
        <dbReference type="EMBL" id="ORE18891.1"/>
    </source>
</evidence>
<dbReference type="PANTHER" id="PTHR38406">
    <property type="entry name" value="TRANSCRIPTIONAL REPRESSOR OPI1"/>
    <property type="match status" value="1"/>
</dbReference>
<sequence>MSQQQPQSQSQSQQQQQQHQQQQHSAMSIDQLVNTPDDMDPDVKMAVEALGDMARSKVHMTLPPLSTPSTTPSSPLPTPTSSSVQRLSFSSSTLDEPQQNRFIYRVSNIPIVNSAIRVYEHSKNSSSVVKYGAEMVESFAGPIYDKLGKPVLSNVDEWGCKQLDKLEEKYPYLSKNKETDEDEQDEDDANSTVSALARTSLLDDHESATSGLRKRRDSKEEFTLKNTNRSRTSSRSTSPHKPYPKPNARHRPIAPRSKWHQIVLHASSAAGTTAAVISEESMKCLRYCLSWLQYASQHIEQQMNLIRKYLVSIAKSSQDKSVVVAQESPLPRIKKEIVDTLRKVVDVISKYAGTGLPEQAKAAVRSFILALPSRWAMLNSKVASPVASPALKPSDVGLHETSIKLLNFSGESLEMIQSVAHVFSDTIERAELWLSRLAVVSGSSQQAKPAAEQMDLN</sequence>